<dbReference type="EMBL" id="OV121133">
    <property type="protein sequence ID" value="CAH0552228.1"/>
    <property type="molecule type" value="Genomic_DNA"/>
</dbReference>
<feature type="region of interest" description="Disordered" evidence="1">
    <location>
        <begin position="258"/>
        <end position="282"/>
    </location>
</feature>
<gene>
    <name evidence="3" type="ORF">MELIAE_LOCUS4651</name>
</gene>
<evidence type="ECO:0000256" key="1">
    <source>
        <dbReference type="SAM" id="MobiDB-lite"/>
    </source>
</evidence>
<keyword evidence="4" id="KW-1185">Reference proteome</keyword>
<evidence type="ECO:0000313" key="4">
    <source>
        <dbReference type="Proteomes" id="UP001154078"/>
    </source>
</evidence>
<reference evidence="3" key="1">
    <citation type="submission" date="2021-12" db="EMBL/GenBank/DDBJ databases">
        <authorList>
            <person name="King R."/>
        </authorList>
    </citation>
    <scope>NUCLEOTIDE SEQUENCE</scope>
</reference>
<dbReference type="Pfam" id="PF10545">
    <property type="entry name" value="MADF_DNA_bdg"/>
    <property type="match status" value="1"/>
</dbReference>
<feature type="domain" description="MADF" evidence="2">
    <location>
        <begin position="21"/>
        <end position="105"/>
    </location>
</feature>
<proteinExistence type="predicted"/>
<dbReference type="AlphaFoldDB" id="A0A9P0AY84"/>
<organism evidence="3 4">
    <name type="scientific">Brassicogethes aeneus</name>
    <name type="common">Rape pollen beetle</name>
    <name type="synonym">Meligethes aeneus</name>
    <dbReference type="NCBI Taxonomy" id="1431903"/>
    <lineage>
        <taxon>Eukaryota</taxon>
        <taxon>Metazoa</taxon>
        <taxon>Ecdysozoa</taxon>
        <taxon>Arthropoda</taxon>
        <taxon>Hexapoda</taxon>
        <taxon>Insecta</taxon>
        <taxon>Pterygota</taxon>
        <taxon>Neoptera</taxon>
        <taxon>Endopterygota</taxon>
        <taxon>Coleoptera</taxon>
        <taxon>Polyphaga</taxon>
        <taxon>Cucujiformia</taxon>
        <taxon>Nitidulidae</taxon>
        <taxon>Meligethinae</taxon>
        <taxon>Brassicogethes</taxon>
    </lineage>
</organism>
<accession>A0A9P0AY84</accession>
<protein>
    <recommendedName>
        <fullName evidence="2">MADF domain-containing protein</fullName>
    </recommendedName>
</protein>
<sequence length="282" mass="32579">MAEGGKVSKKQWTTEEISTCIDAFREHKNLWDPKDVNYKNRIKKMDSYKEIAQLFDTNSMEIERKIKNIISQYQRERRNYKKIKTSGAGQCFRPKWFGYNAMSFMHDRNKPRKGGSESSDEEIQPETQNSSDIPSDIEGESEEKLNSAIPTQIRTLSVQKASSSNKPKIVQSENQFTTPKVKTKKKKNTNMEQDGESKEVFHNMMKSIYEKRERDEYDVFGEMVAHNIRSLRSEYLKITVQQQISNVLFDARKCHLPQSNSQSFTPVPSPSPTLSDNTANGK</sequence>
<dbReference type="Proteomes" id="UP001154078">
    <property type="component" value="Chromosome 2"/>
</dbReference>
<feature type="compositionally biased region" description="Polar residues" evidence="1">
    <location>
        <begin position="148"/>
        <end position="176"/>
    </location>
</feature>
<name>A0A9P0AY84_BRAAE</name>
<evidence type="ECO:0000313" key="3">
    <source>
        <dbReference type="EMBL" id="CAH0552228.1"/>
    </source>
</evidence>
<dbReference type="SMART" id="SM00595">
    <property type="entry name" value="MADF"/>
    <property type="match status" value="1"/>
</dbReference>
<evidence type="ECO:0000259" key="2">
    <source>
        <dbReference type="Pfam" id="PF10545"/>
    </source>
</evidence>
<feature type="region of interest" description="Disordered" evidence="1">
    <location>
        <begin position="107"/>
        <end position="194"/>
    </location>
</feature>
<dbReference type="PANTHER" id="PTHR21505">
    <property type="entry name" value="MADF DOMAIN-CONTAINING PROTEIN-RELATED"/>
    <property type="match status" value="1"/>
</dbReference>
<dbReference type="PANTHER" id="PTHR21505:SF15">
    <property type="entry name" value="RE18252P"/>
    <property type="match status" value="1"/>
</dbReference>
<dbReference type="OrthoDB" id="10051975at2759"/>
<dbReference type="InterPro" id="IPR006578">
    <property type="entry name" value="MADF-dom"/>
</dbReference>